<reference evidence="2 3" key="1">
    <citation type="submission" date="2015-03" db="EMBL/GenBank/DDBJ databases">
        <authorList>
            <consortium name="Pathogen Informatics"/>
            <person name="Murphy D."/>
        </authorList>
    </citation>
    <scope>NUCLEOTIDE SEQUENCE [LARGE SCALE GENOMIC DNA]</scope>
    <source>
        <strain evidence="3">type strain: CIP110230</strain>
        <strain evidence="2">Type strain: CIP110230</strain>
    </source>
</reference>
<keyword evidence="3" id="KW-1185">Reference proteome</keyword>
<organism evidence="1 4">
    <name type="scientific">Yersinia pekkanenii</name>
    <dbReference type="NCBI Taxonomy" id="1288385"/>
    <lineage>
        <taxon>Bacteria</taxon>
        <taxon>Pseudomonadati</taxon>
        <taxon>Pseudomonadota</taxon>
        <taxon>Gammaproteobacteria</taxon>
        <taxon>Enterobacterales</taxon>
        <taxon>Yersiniaceae</taxon>
        <taxon>Yersinia</taxon>
    </lineage>
</organism>
<reference evidence="1" key="2">
    <citation type="submission" date="2015-03" db="EMBL/GenBank/DDBJ databases">
        <authorList>
            <person name="Murphy D."/>
        </authorList>
    </citation>
    <scope>NUCLEOTIDE SEQUENCE [LARGE SCALE GENOMIC DNA]</scope>
    <source>
        <strain evidence="1">A125KOH2</strain>
    </source>
</reference>
<gene>
    <name evidence="1" type="ORF">ERS008529_04553</name>
    <name evidence="2" type="ORF">ERS137968_04978</name>
</gene>
<evidence type="ECO:0000313" key="2">
    <source>
        <dbReference type="EMBL" id="CRY69820.1"/>
    </source>
</evidence>
<proteinExistence type="predicted"/>
<dbReference type="EMBL" id="CWJL01000138">
    <property type="protein sequence ID" value="CRY69820.1"/>
    <property type="molecule type" value="Genomic_DNA"/>
</dbReference>
<evidence type="ECO:0000313" key="4">
    <source>
        <dbReference type="Proteomes" id="UP000045840"/>
    </source>
</evidence>
<dbReference type="Proteomes" id="UP000044625">
    <property type="component" value="Unassembled WGS sequence"/>
</dbReference>
<accession>A0A0T9RHW8</accession>
<evidence type="ECO:0000313" key="3">
    <source>
        <dbReference type="Proteomes" id="UP000044625"/>
    </source>
</evidence>
<reference evidence="4" key="3">
    <citation type="submission" date="2015-03" db="EMBL/GenBank/DDBJ databases">
        <authorList>
            <consortium name="Pathogen Informatics"/>
        </authorList>
    </citation>
    <scope>NUCLEOTIDE SEQUENCE [LARGE SCALE GENOMIC DNA]</scope>
    <source>
        <strain evidence="4">A125KOH2</strain>
    </source>
</reference>
<dbReference type="EMBL" id="CQAZ01000083">
    <property type="protein sequence ID" value="CNI63324.1"/>
    <property type="molecule type" value="Genomic_DNA"/>
</dbReference>
<dbReference type="AlphaFoldDB" id="A0A0T9RHW8"/>
<evidence type="ECO:0000313" key="1">
    <source>
        <dbReference type="EMBL" id="CNI63324.1"/>
    </source>
</evidence>
<name>A0A0T9RHW8_9GAMM</name>
<protein>
    <submittedName>
        <fullName evidence="1">Uncharacterized protein</fullName>
    </submittedName>
</protein>
<sequence length="92" mass="10603">MVNEEAFNYAQQVIAARDEEIRQLRYAIMNIRHVLYMSGAKFPINESREVELSVALAIVDAATLHLIRHDDMLVEPYPELDAREESPKWSSS</sequence>
<dbReference type="Proteomes" id="UP000045840">
    <property type="component" value="Unassembled WGS sequence"/>
</dbReference>